<dbReference type="PANTHER" id="PTHR43654:SF1">
    <property type="entry name" value="ISOPENTENYL PHOSPHATE KINASE"/>
    <property type="match status" value="1"/>
</dbReference>
<dbReference type="HAMAP" id="MF_00456">
    <property type="entry name" value="ProB"/>
    <property type="match status" value="1"/>
</dbReference>
<dbReference type="CDD" id="cd04242">
    <property type="entry name" value="AAK_G5K_ProB"/>
    <property type="match status" value="1"/>
</dbReference>
<dbReference type="PATRIC" id="fig|1144748.3.peg.1002"/>
<dbReference type="PRINTS" id="PR00474">
    <property type="entry name" value="GLU5KINASE"/>
</dbReference>
<dbReference type="InterPro" id="IPR005715">
    <property type="entry name" value="Glu_5kinase/COase_Synthase"/>
</dbReference>
<dbReference type="EC" id="2.7.2.11" evidence="8"/>
<dbReference type="FunFam" id="3.40.1160.10:FF:000006">
    <property type="entry name" value="Glutamate 5-kinase"/>
    <property type="match status" value="1"/>
</dbReference>
<evidence type="ECO:0000256" key="4">
    <source>
        <dbReference type="ARBA" id="ARBA00022679"/>
    </source>
</evidence>
<dbReference type="AlphaFoldDB" id="A0A1B3BA65"/>
<gene>
    <name evidence="8" type="primary">proB</name>
    <name evidence="10" type="ORF">KS2013_991</name>
</gene>
<comment type="similarity">
    <text evidence="8">Belongs to the glutamate 5-kinase family.</text>
</comment>
<keyword evidence="6 8" id="KW-0418">Kinase</keyword>
<comment type="pathway">
    <text evidence="8">Amino-acid biosynthesis; L-proline biosynthesis; L-glutamate 5-semialdehyde from L-glutamate: step 1/2.</text>
</comment>
<evidence type="ECO:0000256" key="3">
    <source>
        <dbReference type="ARBA" id="ARBA00022650"/>
    </source>
</evidence>
<dbReference type="InterPro" id="IPR019797">
    <property type="entry name" value="Glutamate_5-kinase_CS"/>
</dbReference>
<dbReference type="EMBL" id="CP012418">
    <property type="protein sequence ID" value="AOE49712.1"/>
    <property type="molecule type" value="Genomic_DNA"/>
</dbReference>
<accession>A0A1B3BA65</accession>
<dbReference type="Pfam" id="PF00696">
    <property type="entry name" value="AA_kinase"/>
    <property type="match status" value="1"/>
</dbReference>
<dbReference type="Gene3D" id="3.40.1160.10">
    <property type="entry name" value="Acetylglutamate kinase-like"/>
    <property type="match status" value="1"/>
</dbReference>
<dbReference type="UniPathway" id="UPA00098">
    <property type="reaction ID" value="UER00359"/>
</dbReference>
<evidence type="ECO:0000256" key="1">
    <source>
        <dbReference type="ARBA" id="ARBA00022490"/>
    </source>
</evidence>
<evidence type="ECO:0000313" key="11">
    <source>
        <dbReference type="Proteomes" id="UP000094147"/>
    </source>
</evidence>
<keyword evidence="1 8" id="KW-0963">Cytoplasm</keyword>
<dbReference type="InterPro" id="IPR036393">
    <property type="entry name" value="AceGlu_kinase-like_sf"/>
</dbReference>
<evidence type="ECO:0000256" key="6">
    <source>
        <dbReference type="ARBA" id="ARBA00022777"/>
    </source>
</evidence>
<feature type="binding site" evidence="8">
    <location>
        <position position="15"/>
    </location>
    <ligand>
        <name>ATP</name>
        <dbReference type="ChEBI" id="CHEBI:30616"/>
    </ligand>
</feature>
<keyword evidence="5 8" id="KW-0547">Nucleotide-binding</keyword>
<evidence type="ECO:0000256" key="2">
    <source>
        <dbReference type="ARBA" id="ARBA00022605"/>
    </source>
</evidence>
<dbReference type="Proteomes" id="UP000094147">
    <property type="component" value="Chromosome"/>
</dbReference>
<comment type="caution">
    <text evidence="8">Lacks conserved residue(s) required for the propagation of feature annotation.</text>
</comment>
<keyword evidence="2 8" id="KW-0028">Amino-acid biosynthesis</keyword>
<evidence type="ECO:0000256" key="7">
    <source>
        <dbReference type="ARBA" id="ARBA00022840"/>
    </source>
</evidence>
<feature type="binding site" evidence="8">
    <location>
        <position position="151"/>
    </location>
    <ligand>
        <name>substrate</name>
    </ligand>
</feature>
<dbReference type="KEGG" id="ksd:KS2013_991"/>
<feature type="binding site" evidence="8">
    <location>
        <position position="139"/>
    </location>
    <ligand>
        <name>substrate</name>
    </ligand>
</feature>
<keyword evidence="7 8" id="KW-0067">ATP-binding</keyword>
<sequence>MNEFDFTKYKNIVVKVGSALIAPDGHSCSARYCLPIANFIKKCQELGKTITLVSSGAVAAGYNTLRPSEEDLSTVERQALAAIGQSKVINHWQQFFDQPVAQVLLTAADIQNPTRSVNAKKTISTLHQHRVIPIVNENDTVAIEELMIGDNDNLAAKVAALTGADLLIICSDVDGLFTENPHLAPEAKLLHRVENITPDIMQMGKCSHNPQARGGMQTKLEAALIADNHGIDTIICNGRKEAYCRLLSNNNAGTWIGINNQFDSVTTR</sequence>
<organism evidence="10 11">
    <name type="scientific">Kangiella sediminilitoris</name>
    <dbReference type="NCBI Taxonomy" id="1144748"/>
    <lineage>
        <taxon>Bacteria</taxon>
        <taxon>Pseudomonadati</taxon>
        <taxon>Pseudomonadota</taxon>
        <taxon>Gammaproteobacteria</taxon>
        <taxon>Kangiellales</taxon>
        <taxon>Kangiellaceae</taxon>
        <taxon>Kangiella</taxon>
    </lineage>
</organism>
<comment type="function">
    <text evidence="8">Catalyzes the transfer of a phosphate group to glutamate to form L-glutamate 5-phosphate.</text>
</comment>
<keyword evidence="11" id="KW-1185">Reference proteome</keyword>
<evidence type="ECO:0000313" key="10">
    <source>
        <dbReference type="EMBL" id="AOE49712.1"/>
    </source>
</evidence>
<dbReference type="GO" id="GO:0005829">
    <property type="term" value="C:cytosol"/>
    <property type="evidence" value="ECO:0007669"/>
    <property type="project" value="TreeGrafter"/>
</dbReference>
<dbReference type="NCBIfam" id="TIGR01027">
    <property type="entry name" value="proB"/>
    <property type="match status" value="1"/>
</dbReference>
<dbReference type="InterPro" id="IPR001057">
    <property type="entry name" value="Glu/AcGlu_kinase"/>
</dbReference>
<feature type="binding site" evidence="8">
    <location>
        <position position="55"/>
    </location>
    <ligand>
        <name>substrate</name>
    </ligand>
</feature>
<dbReference type="GO" id="GO:0055129">
    <property type="term" value="P:L-proline biosynthetic process"/>
    <property type="evidence" value="ECO:0007669"/>
    <property type="project" value="UniProtKB-UniRule"/>
</dbReference>
<evidence type="ECO:0000256" key="8">
    <source>
        <dbReference type="HAMAP-Rule" id="MF_00456"/>
    </source>
</evidence>
<dbReference type="STRING" id="1144748.KS2013_991"/>
<dbReference type="InterPro" id="IPR041739">
    <property type="entry name" value="G5K_ProB"/>
</dbReference>
<proteinExistence type="inferred from homology"/>
<dbReference type="GO" id="GO:0005524">
    <property type="term" value="F:ATP binding"/>
    <property type="evidence" value="ECO:0007669"/>
    <property type="project" value="UniProtKB-KW"/>
</dbReference>
<dbReference type="SUPFAM" id="SSF53633">
    <property type="entry name" value="Carbamate kinase-like"/>
    <property type="match status" value="1"/>
</dbReference>
<dbReference type="OrthoDB" id="9804434at2"/>
<dbReference type="PIRSF" id="PIRSF000729">
    <property type="entry name" value="GK"/>
    <property type="match status" value="1"/>
</dbReference>
<reference evidence="11" key="1">
    <citation type="submission" date="2015-08" db="EMBL/GenBank/DDBJ databases">
        <authorList>
            <person name="Kim K.M."/>
        </authorList>
    </citation>
    <scope>NUCLEOTIDE SEQUENCE [LARGE SCALE GENOMIC DNA]</scope>
    <source>
        <strain evidence="11">KCTC 23892</strain>
    </source>
</reference>
<dbReference type="GO" id="GO:0004349">
    <property type="term" value="F:glutamate 5-kinase activity"/>
    <property type="evidence" value="ECO:0007669"/>
    <property type="project" value="UniProtKB-UniRule"/>
</dbReference>
<comment type="subcellular location">
    <subcellularLocation>
        <location evidence="8">Cytoplasm</location>
    </subcellularLocation>
</comment>
<name>A0A1B3BA65_9GAMM</name>
<dbReference type="RefSeq" id="WP_068990633.1">
    <property type="nucleotide sequence ID" value="NZ_CP012418.1"/>
</dbReference>
<evidence type="ECO:0000259" key="9">
    <source>
        <dbReference type="Pfam" id="PF00696"/>
    </source>
</evidence>
<protein>
    <recommendedName>
        <fullName evidence="8">Glutamate 5-kinase</fullName>
        <ecNumber evidence="8">2.7.2.11</ecNumber>
    </recommendedName>
    <alternativeName>
        <fullName evidence="8">Gamma-glutamyl kinase</fullName>
        <shortName evidence="8">GK</shortName>
    </alternativeName>
</protein>
<keyword evidence="4 8" id="KW-0808">Transferase</keyword>
<keyword evidence="3 8" id="KW-0641">Proline biosynthesis</keyword>
<dbReference type="PANTHER" id="PTHR43654">
    <property type="entry name" value="GLUTAMATE 5-KINASE"/>
    <property type="match status" value="1"/>
</dbReference>
<evidence type="ECO:0000256" key="5">
    <source>
        <dbReference type="ARBA" id="ARBA00022741"/>
    </source>
</evidence>
<dbReference type="InterPro" id="IPR001048">
    <property type="entry name" value="Asp/Glu/Uridylate_kinase"/>
</dbReference>
<dbReference type="InterPro" id="IPR011529">
    <property type="entry name" value="Glu_5kinase"/>
</dbReference>
<dbReference type="PROSITE" id="PS00902">
    <property type="entry name" value="GLUTAMATE_5_KINASE"/>
    <property type="match status" value="1"/>
</dbReference>
<feature type="binding site" evidence="8">
    <location>
        <begin position="171"/>
        <end position="172"/>
    </location>
    <ligand>
        <name>ATP</name>
        <dbReference type="ChEBI" id="CHEBI:30616"/>
    </ligand>
</feature>
<feature type="domain" description="Aspartate/glutamate/uridylate kinase" evidence="9">
    <location>
        <begin position="12"/>
        <end position="237"/>
    </location>
</feature>
<comment type="catalytic activity">
    <reaction evidence="8">
        <text>L-glutamate + ATP = L-glutamyl 5-phosphate + ADP</text>
        <dbReference type="Rhea" id="RHEA:14877"/>
        <dbReference type="ChEBI" id="CHEBI:29985"/>
        <dbReference type="ChEBI" id="CHEBI:30616"/>
        <dbReference type="ChEBI" id="CHEBI:58274"/>
        <dbReference type="ChEBI" id="CHEBI:456216"/>
        <dbReference type="EC" id="2.7.2.11"/>
    </reaction>
</comment>